<sequence length="680" mass="76448">MMSQSHRKGRNDATRVSAHVWESSPLTGKQLNAIASLVKMTSERLVPTHIASEEEGRDRQVGKATYDSEILDVHSAHQFHQWYTDIEARRKVEADERFRCHLDALDQYIKMCDVLLESADRSQEAFISLKDNYKSIVGRRQALRDECSQLASEKKRLLQFVQVLNEKLEHFEELEKIVHSFPGGLSKVDKDGFIPMLKRLDDCSSFIDAHPQYTAYSTYSVKCSQLRSRALSGVRSHVFATLRTAVNLVRQHRVEEKSSTDNSGSPSEGLITPVFYVKFRSAISSLRPLMVEIDSRARLGGVTANKKEYAQVMSDCRTTYCEQRTALVLDFVKLRISNYSTEVSLHAFIRASCSYFLQVCRAERELFEGAFPLESSDVVPTLWTLMEPIGAALHDAIRPRYIALNDVYILAELVDLLVEEIMEEQLGKHGETGDVMRPFVQALLGDIRERLVFRAQSFIKEEVENYRPSDADLDYPGKLEHTSTAAVQEDINATGANVLPEDYADQSLQPIAGHSKSGRSHQSWYPPLQSTLSCLAALYRSLDSRTFSGLAQEAVQICSASILAASRTIMSRTSSFDGQLFAIKHLLILREQISPFESDLAAHSVPTRELDFSHLRGQMRRMLAGELSLFSTSPDANALIVLAAKGAPRLVESTVDSQRELERHLKVACEAYIMVRPSST</sequence>
<protein>
    <recommendedName>
        <fullName evidence="3">Conserved oligomeric Golgi complex subunit 3</fullName>
    </recommendedName>
    <alternativeName>
        <fullName evidence="8">Component of oligomeric Golgi complex 3</fullName>
    </alternativeName>
</protein>
<dbReference type="GO" id="GO:0005801">
    <property type="term" value="C:cis-Golgi network"/>
    <property type="evidence" value="ECO:0007669"/>
    <property type="project" value="InterPro"/>
</dbReference>
<evidence type="ECO:0000256" key="8">
    <source>
        <dbReference type="ARBA" id="ARBA00031339"/>
    </source>
</evidence>
<comment type="similarity">
    <text evidence="2">Belongs to the COG3 family.</text>
</comment>
<evidence type="ECO:0000256" key="1">
    <source>
        <dbReference type="ARBA" id="ARBA00004395"/>
    </source>
</evidence>
<dbReference type="Pfam" id="PF20671">
    <property type="entry name" value="COG3_C"/>
    <property type="match status" value="1"/>
</dbReference>
<evidence type="ECO:0000313" key="11">
    <source>
        <dbReference type="EMBL" id="CAD8434045.1"/>
    </source>
</evidence>
<dbReference type="GO" id="GO:0006886">
    <property type="term" value="P:intracellular protein transport"/>
    <property type="evidence" value="ECO:0007669"/>
    <property type="project" value="InterPro"/>
</dbReference>
<gene>
    <name evidence="11" type="ORF">MSP1401_LOCUS2860</name>
    <name evidence="12" type="ORF">MSP1401_LOCUS2861</name>
</gene>
<keyword evidence="6" id="KW-0333">Golgi apparatus</keyword>
<dbReference type="PANTHER" id="PTHR13302:SF8">
    <property type="entry name" value="CONSERVED OLIGOMERIC GOLGI COMPLEX SUBUNIT 3"/>
    <property type="match status" value="1"/>
</dbReference>
<evidence type="ECO:0000256" key="2">
    <source>
        <dbReference type="ARBA" id="ARBA00009936"/>
    </source>
</evidence>
<dbReference type="GO" id="GO:0000139">
    <property type="term" value="C:Golgi membrane"/>
    <property type="evidence" value="ECO:0007669"/>
    <property type="project" value="UniProtKB-SubCell"/>
</dbReference>
<evidence type="ECO:0000256" key="4">
    <source>
        <dbReference type="ARBA" id="ARBA00022448"/>
    </source>
</evidence>
<dbReference type="EMBL" id="HBEN01003558">
    <property type="protein sequence ID" value="CAD8434047.1"/>
    <property type="molecule type" value="Transcribed_RNA"/>
</dbReference>
<dbReference type="InterPro" id="IPR007265">
    <property type="entry name" value="COG_su3"/>
</dbReference>
<feature type="domain" description="Conserved oligomeric Golgi complex subunit 3 N-terminal" evidence="9">
    <location>
        <begin position="101"/>
        <end position="243"/>
    </location>
</feature>
<evidence type="ECO:0000259" key="9">
    <source>
        <dbReference type="Pfam" id="PF04136"/>
    </source>
</evidence>
<proteinExistence type="inferred from homology"/>
<name>A0A6U0BML3_MICPS</name>
<keyword evidence="4" id="KW-0813">Transport</keyword>
<keyword evidence="7" id="KW-0472">Membrane</keyword>
<dbReference type="Pfam" id="PF04136">
    <property type="entry name" value="COG3_N"/>
    <property type="match status" value="1"/>
</dbReference>
<dbReference type="GO" id="GO:0006891">
    <property type="term" value="P:intra-Golgi vesicle-mediated transport"/>
    <property type="evidence" value="ECO:0007669"/>
    <property type="project" value="TreeGrafter"/>
</dbReference>
<evidence type="ECO:0000256" key="3">
    <source>
        <dbReference type="ARBA" id="ARBA00020976"/>
    </source>
</evidence>
<dbReference type="AlphaFoldDB" id="A0A6U0BML3"/>
<evidence type="ECO:0000256" key="7">
    <source>
        <dbReference type="ARBA" id="ARBA00023136"/>
    </source>
</evidence>
<organism evidence="12">
    <name type="scientific">Micromonas pusilla</name>
    <name type="common">Picoplanktonic green alga</name>
    <name type="synonym">Chromulina pusilla</name>
    <dbReference type="NCBI Taxonomy" id="38833"/>
    <lineage>
        <taxon>Eukaryota</taxon>
        <taxon>Viridiplantae</taxon>
        <taxon>Chlorophyta</taxon>
        <taxon>Mamiellophyceae</taxon>
        <taxon>Mamiellales</taxon>
        <taxon>Mamiellaceae</taxon>
        <taxon>Micromonas</taxon>
    </lineage>
</organism>
<evidence type="ECO:0000256" key="6">
    <source>
        <dbReference type="ARBA" id="ARBA00023034"/>
    </source>
</evidence>
<evidence type="ECO:0000313" key="12">
    <source>
        <dbReference type="EMBL" id="CAD8434047.1"/>
    </source>
</evidence>
<feature type="domain" description="Conserved oligomeric Golgi complex subunit 3 C-terminal" evidence="10">
    <location>
        <begin position="274"/>
        <end position="614"/>
    </location>
</feature>
<comment type="subcellular location">
    <subcellularLocation>
        <location evidence="1">Golgi apparatus membrane</location>
        <topology evidence="1">Peripheral membrane protein</topology>
    </subcellularLocation>
</comment>
<dbReference type="InterPro" id="IPR048685">
    <property type="entry name" value="COG3_C"/>
</dbReference>
<dbReference type="InterPro" id="IPR048320">
    <property type="entry name" value="COG3_N"/>
</dbReference>
<dbReference type="GO" id="GO:0017119">
    <property type="term" value="C:Golgi transport complex"/>
    <property type="evidence" value="ECO:0007669"/>
    <property type="project" value="TreeGrafter"/>
</dbReference>
<dbReference type="GO" id="GO:0007030">
    <property type="term" value="P:Golgi organization"/>
    <property type="evidence" value="ECO:0007669"/>
    <property type="project" value="TreeGrafter"/>
</dbReference>
<accession>A0A6U0BML3</accession>
<dbReference type="EMBL" id="HBEN01003557">
    <property type="protein sequence ID" value="CAD8434045.1"/>
    <property type="molecule type" value="Transcribed_RNA"/>
</dbReference>
<dbReference type="PANTHER" id="PTHR13302">
    <property type="entry name" value="CONSERVED OLIGOMERIC GOLGI COMPLEX COMPONENT 3"/>
    <property type="match status" value="1"/>
</dbReference>
<reference evidence="12" key="1">
    <citation type="submission" date="2021-01" db="EMBL/GenBank/DDBJ databases">
        <authorList>
            <person name="Corre E."/>
            <person name="Pelletier E."/>
            <person name="Niang G."/>
            <person name="Scheremetjew M."/>
            <person name="Finn R."/>
            <person name="Kale V."/>
            <person name="Holt S."/>
            <person name="Cochrane G."/>
            <person name="Meng A."/>
            <person name="Brown T."/>
            <person name="Cohen L."/>
        </authorList>
    </citation>
    <scope>NUCLEOTIDE SEQUENCE</scope>
    <source>
        <strain evidence="12">CCAC1681</strain>
    </source>
</reference>
<keyword evidence="5" id="KW-0653">Protein transport</keyword>
<evidence type="ECO:0000259" key="10">
    <source>
        <dbReference type="Pfam" id="PF20671"/>
    </source>
</evidence>
<evidence type="ECO:0000256" key="5">
    <source>
        <dbReference type="ARBA" id="ARBA00022927"/>
    </source>
</evidence>